<evidence type="ECO:0000256" key="1">
    <source>
        <dbReference type="ARBA" id="ARBA00004370"/>
    </source>
</evidence>
<evidence type="ECO:0000256" key="2">
    <source>
        <dbReference type="ARBA" id="ARBA00022692"/>
    </source>
</evidence>
<organism evidence="10 11">
    <name type="scientific">Scylla paramamosain</name>
    <name type="common">Mud crab</name>
    <dbReference type="NCBI Taxonomy" id="85552"/>
    <lineage>
        <taxon>Eukaryota</taxon>
        <taxon>Metazoa</taxon>
        <taxon>Ecdysozoa</taxon>
        <taxon>Arthropoda</taxon>
        <taxon>Crustacea</taxon>
        <taxon>Multicrustacea</taxon>
        <taxon>Malacostraca</taxon>
        <taxon>Eumalacostraca</taxon>
        <taxon>Eucarida</taxon>
        <taxon>Decapoda</taxon>
        <taxon>Pleocyemata</taxon>
        <taxon>Brachyura</taxon>
        <taxon>Eubrachyura</taxon>
        <taxon>Portunoidea</taxon>
        <taxon>Portunidae</taxon>
        <taxon>Portuninae</taxon>
        <taxon>Scylla</taxon>
    </lineage>
</organism>
<evidence type="ECO:0000256" key="4">
    <source>
        <dbReference type="ARBA" id="ARBA00022837"/>
    </source>
</evidence>
<evidence type="ECO:0000313" key="10">
    <source>
        <dbReference type="EMBL" id="KAK8392619.1"/>
    </source>
</evidence>
<keyword evidence="2" id="KW-0812">Transmembrane</keyword>
<dbReference type="PRINTS" id="PR00205">
    <property type="entry name" value="CADHERIN"/>
</dbReference>
<feature type="domain" description="Cadherin" evidence="9">
    <location>
        <begin position="36"/>
        <end position="86"/>
    </location>
</feature>
<dbReference type="GO" id="GO:0005509">
    <property type="term" value="F:calcium ion binding"/>
    <property type="evidence" value="ECO:0007669"/>
    <property type="project" value="UniProtKB-UniRule"/>
</dbReference>
<dbReference type="InterPro" id="IPR015919">
    <property type="entry name" value="Cadherin-like_sf"/>
</dbReference>
<dbReference type="Proteomes" id="UP001487740">
    <property type="component" value="Unassembled WGS sequence"/>
</dbReference>
<dbReference type="EMBL" id="JARAKH010000022">
    <property type="protein sequence ID" value="KAK8392619.1"/>
    <property type="molecule type" value="Genomic_DNA"/>
</dbReference>
<dbReference type="PROSITE" id="PS00232">
    <property type="entry name" value="CADHERIN_1"/>
    <property type="match status" value="1"/>
</dbReference>
<evidence type="ECO:0000256" key="6">
    <source>
        <dbReference type="ARBA" id="ARBA00022989"/>
    </source>
</evidence>
<dbReference type="InterPro" id="IPR050971">
    <property type="entry name" value="Cadherin-domain_protein"/>
</dbReference>
<accession>A0AAW0TZ87</accession>
<keyword evidence="5" id="KW-0130">Cell adhesion</keyword>
<protein>
    <recommendedName>
        <fullName evidence="9">Cadherin domain-containing protein</fullName>
    </recommendedName>
</protein>
<dbReference type="PROSITE" id="PS50268">
    <property type="entry name" value="CADHERIN_2"/>
    <property type="match status" value="2"/>
</dbReference>
<keyword evidence="3" id="KW-0677">Repeat</keyword>
<dbReference type="AlphaFoldDB" id="A0AAW0TZ87"/>
<keyword evidence="6" id="KW-1133">Transmembrane helix</keyword>
<dbReference type="SUPFAM" id="SSF49313">
    <property type="entry name" value="Cadherin-like"/>
    <property type="match status" value="2"/>
</dbReference>
<dbReference type="CDD" id="cd11304">
    <property type="entry name" value="Cadherin_repeat"/>
    <property type="match status" value="2"/>
</dbReference>
<keyword evidence="4 8" id="KW-0106">Calcium</keyword>
<dbReference type="InterPro" id="IPR020894">
    <property type="entry name" value="Cadherin_CS"/>
</dbReference>
<evidence type="ECO:0000256" key="7">
    <source>
        <dbReference type="ARBA" id="ARBA00023136"/>
    </source>
</evidence>
<comment type="caution">
    <text evidence="10">The sequence shown here is derived from an EMBL/GenBank/DDBJ whole genome shotgun (WGS) entry which is preliminary data.</text>
</comment>
<evidence type="ECO:0000256" key="8">
    <source>
        <dbReference type="PROSITE-ProRule" id="PRU00043"/>
    </source>
</evidence>
<proteinExistence type="predicted"/>
<evidence type="ECO:0000256" key="5">
    <source>
        <dbReference type="ARBA" id="ARBA00022889"/>
    </source>
</evidence>
<reference evidence="10 11" key="1">
    <citation type="submission" date="2023-03" db="EMBL/GenBank/DDBJ databases">
        <title>High-quality genome of Scylla paramamosain provides insights in environmental adaptation.</title>
        <authorList>
            <person name="Zhang L."/>
        </authorList>
    </citation>
    <scope>NUCLEOTIDE SEQUENCE [LARGE SCALE GENOMIC DNA]</scope>
    <source>
        <strain evidence="10">LZ_2023a</strain>
        <tissue evidence="10">Muscle</tissue>
    </source>
</reference>
<keyword evidence="7" id="KW-0472">Membrane</keyword>
<dbReference type="PANTHER" id="PTHR24025:SF23">
    <property type="entry name" value="NEURAL-CADHERIN"/>
    <property type="match status" value="1"/>
</dbReference>
<dbReference type="GO" id="GO:0005886">
    <property type="term" value="C:plasma membrane"/>
    <property type="evidence" value="ECO:0007669"/>
    <property type="project" value="InterPro"/>
</dbReference>
<evidence type="ECO:0000259" key="9">
    <source>
        <dbReference type="PROSITE" id="PS50268"/>
    </source>
</evidence>
<keyword evidence="11" id="KW-1185">Reference proteome</keyword>
<dbReference type="PANTHER" id="PTHR24025">
    <property type="entry name" value="DESMOGLEIN FAMILY MEMBER"/>
    <property type="match status" value="1"/>
</dbReference>
<dbReference type="GO" id="GO:0005911">
    <property type="term" value="C:cell-cell junction"/>
    <property type="evidence" value="ECO:0007669"/>
    <property type="project" value="TreeGrafter"/>
</dbReference>
<dbReference type="SMART" id="SM00112">
    <property type="entry name" value="CA"/>
    <property type="match status" value="2"/>
</dbReference>
<feature type="domain" description="Cadherin" evidence="9">
    <location>
        <begin position="87"/>
        <end position="182"/>
    </location>
</feature>
<comment type="subcellular location">
    <subcellularLocation>
        <location evidence="1">Membrane</location>
    </subcellularLocation>
</comment>
<dbReference type="GO" id="GO:0007156">
    <property type="term" value="P:homophilic cell adhesion via plasma membrane adhesion molecules"/>
    <property type="evidence" value="ECO:0007669"/>
    <property type="project" value="InterPro"/>
</dbReference>
<sequence>MTQFLARLKITPPGTVDQSFHTPALLIGVWARGHVDTGVLSLQRPLDYEETQQCELVVEVRGSSGEGSQARVLVQVGDRNEHAPYFPRALHETQITEEDDRHLPKTVLTVSAVDGDAGGHGRLVYSLSGDGVHSNSSLSYFSVDPATGALSLLKVGVSDGHSQAVTVVLVNVKDINDNAPFFPEETLHASVPENSPKGMWRGDG</sequence>
<evidence type="ECO:0000313" key="11">
    <source>
        <dbReference type="Proteomes" id="UP001487740"/>
    </source>
</evidence>
<gene>
    <name evidence="10" type="ORF">O3P69_014799</name>
</gene>
<evidence type="ECO:0000256" key="3">
    <source>
        <dbReference type="ARBA" id="ARBA00022737"/>
    </source>
</evidence>
<dbReference type="InterPro" id="IPR002126">
    <property type="entry name" value="Cadherin-like_dom"/>
</dbReference>
<dbReference type="Gene3D" id="2.60.40.60">
    <property type="entry name" value="Cadherins"/>
    <property type="match status" value="2"/>
</dbReference>
<name>A0AAW0TZ87_SCYPA</name>